<dbReference type="Gene3D" id="3.30.70.890">
    <property type="entry name" value="GHMP kinase, C-terminal domain"/>
    <property type="match status" value="1"/>
</dbReference>
<keyword evidence="6" id="KW-0067">ATP-binding</keyword>
<keyword evidence="4" id="KW-0547">Nucleotide-binding</keyword>
<keyword evidence="5" id="KW-0418">Kinase</keyword>
<feature type="domain" description="GHMP kinase N-terminal" evidence="7">
    <location>
        <begin position="185"/>
        <end position="243"/>
    </location>
</feature>
<evidence type="ECO:0000256" key="3">
    <source>
        <dbReference type="ARBA" id="ARBA00022679"/>
    </source>
</evidence>
<dbReference type="InterPro" id="IPR014721">
    <property type="entry name" value="Ribsml_uS5_D2-typ_fold_subgr"/>
</dbReference>
<dbReference type="Proteomes" id="UP000023152">
    <property type="component" value="Unassembled WGS sequence"/>
</dbReference>
<keyword evidence="9" id="KW-1185">Reference proteome</keyword>
<dbReference type="AlphaFoldDB" id="X6NY17"/>
<evidence type="ECO:0000259" key="7">
    <source>
        <dbReference type="Pfam" id="PF00288"/>
    </source>
</evidence>
<dbReference type="GO" id="GO:0010142">
    <property type="term" value="P:farnesyl diphosphate biosynthetic process, mevalonate pathway"/>
    <property type="evidence" value="ECO:0007669"/>
    <property type="project" value="TreeGrafter"/>
</dbReference>
<gene>
    <name evidence="8" type="ORF">RFI_06399</name>
</gene>
<protein>
    <recommendedName>
        <fullName evidence="2">phosphomevalonate kinase</fullName>
        <ecNumber evidence="2">2.7.4.2</ecNumber>
    </recommendedName>
</protein>
<dbReference type="EMBL" id="ASPP01005342">
    <property type="protein sequence ID" value="ETO30724.1"/>
    <property type="molecule type" value="Genomic_DNA"/>
</dbReference>
<dbReference type="GO" id="GO:0019287">
    <property type="term" value="P:isopentenyl diphosphate biosynthetic process, mevalonate pathway"/>
    <property type="evidence" value="ECO:0007669"/>
    <property type="project" value="TreeGrafter"/>
</dbReference>
<accession>X6NY17</accession>
<dbReference type="InterPro" id="IPR020568">
    <property type="entry name" value="Ribosomal_Su5_D2-typ_SF"/>
</dbReference>
<evidence type="ECO:0000256" key="2">
    <source>
        <dbReference type="ARBA" id="ARBA00012958"/>
    </source>
</evidence>
<evidence type="ECO:0000313" key="9">
    <source>
        <dbReference type="Proteomes" id="UP000023152"/>
    </source>
</evidence>
<dbReference type="OMA" id="NAYECII"/>
<dbReference type="InterPro" id="IPR036554">
    <property type="entry name" value="GHMP_kinase_C_sf"/>
</dbReference>
<dbReference type="PANTHER" id="PTHR31814">
    <property type="match status" value="1"/>
</dbReference>
<keyword evidence="3" id="KW-0808">Transferase</keyword>
<evidence type="ECO:0000313" key="8">
    <source>
        <dbReference type="EMBL" id="ETO30724.1"/>
    </source>
</evidence>
<dbReference type="InterPro" id="IPR035102">
    <property type="entry name" value="Phosphomevalonate_kinase"/>
</dbReference>
<evidence type="ECO:0000256" key="1">
    <source>
        <dbReference type="ARBA" id="ARBA00005017"/>
    </source>
</evidence>
<reference evidence="8 9" key="1">
    <citation type="journal article" date="2013" name="Curr. Biol.">
        <title>The Genome of the Foraminiferan Reticulomyxa filosa.</title>
        <authorList>
            <person name="Glockner G."/>
            <person name="Hulsmann N."/>
            <person name="Schleicher M."/>
            <person name="Noegel A.A."/>
            <person name="Eichinger L."/>
            <person name="Gallinger C."/>
            <person name="Pawlowski J."/>
            <person name="Sierra R."/>
            <person name="Euteneuer U."/>
            <person name="Pillet L."/>
            <person name="Moustafa A."/>
            <person name="Platzer M."/>
            <person name="Groth M."/>
            <person name="Szafranski K."/>
            <person name="Schliwa M."/>
        </authorList>
    </citation>
    <scope>NUCLEOTIDE SEQUENCE [LARGE SCALE GENOMIC DNA]</scope>
</reference>
<dbReference type="GO" id="GO:0005777">
    <property type="term" value="C:peroxisome"/>
    <property type="evidence" value="ECO:0007669"/>
    <property type="project" value="TreeGrafter"/>
</dbReference>
<organism evidence="8 9">
    <name type="scientific">Reticulomyxa filosa</name>
    <dbReference type="NCBI Taxonomy" id="46433"/>
    <lineage>
        <taxon>Eukaryota</taxon>
        <taxon>Sar</taxon>
        <taxon>Rhizaria</taxon>
        <taxon>Retaria</taxon>
        <taxon>Foraminifera</taxon>
        <taxon>Monothalamids</taxon>
        <taxon>Reticulomyxidae</taxon>
        <taxon>Reticulomyxa</taxon>
    </lineage>
</organism>
<dbReference type="GO" id="GO:0005524">
    <property type="term" value="F:ATP binding"/>
    <property type="evidence" value="ECO:0007669"/>
    <property type="project" value="UniProtKB-KW"/>
</dbReference>
<dbReference type="SUPFAM" id="SSF54211">
    <property type="entry name" value="Ribosomal protein S5 domain 2-like"/>
    <property type="match status" value="1"/>
</dbReference>
<proteinExistence type="predicted"/>
<dbReference type="PANTHER" id="PTHR31814:SF2">
    <property type="entry name" value="PHOSPHOMEVALONATE KINASE"/>
    <property type="match status" value="1"/>
</dbReference>
<dbReference type="OrthoDB" id="10262935at2759"/>
<sequence length="491" mass="54940">MQTSKKYRHGRVHATAPGKVLLAGGYMVLYPNFKGISLSLSARFHTYLESIKESTDSSKRDSSDNQFRHKMTVYTPQFGDEKIHYEWKVCETLMTIEKKSHPTPGMQHGQQKKTPLIDNTIVAFLMYYFHFSVQNYKKDINFNTSPMAILSNTIGYDGVAITLMGDEQFYNIGATSDQKASSSQKKTGLGSSAALVVSLTLGLSAYHHLPLPRDHLFVLCYLSHSASQGKLGSGFDIATSIYGSILFQQPFGDKKVQTKVQSTLVTLQEVCNWTGSKPVSTWLQTCQSFFDHVTELATLPSLAFDKIERFRFEKVCESNEKVFLLMCDIENISGGSSTPQLVRLVQQWKQKNESQCQEMWSHIQLHINQVVDNDNALIKNHFVNIRMLMKKMGVCANVPVIPHVVDDILTTLEKNNSSVTATGVPGAGGFDAIYVLMRGKSMDAVKTSLHHTFAKYFSHQYRLTILNVNANHGVAICVEEQSPHTSALCKL</sequence>
<name>X6NY17_RETFI</name>
<dbReference type="EC" id="2.7.4.2" evidence="2"/>
<comment type="pathway">
    <text evidence="1">Isoprenoid biosynthesis; isopentenyl diphosphate biosynthesis via mevalonate pathway; isopentenyl diphosphate from (R)-mevalonate: step 2/3.</text>
</comment>
<dbReference type="GO" id="GO:0004631">
    <property type="term" value="F:phosphomevalonate kinase activity"/>
    <property type="evidence" value="ECO:0007669"/>
    <property type="project" value="UniProtKB-EC"/>
</dbReference>
<comment type="caution">
    <text evidence="8">The sequence shown here is derived from an EMBL/GenBank/DDBJ whole genome shotgun (WGS) entry which is preliminary data.</text>
</comment>
<evidence type="ECO:0000256" key="6">
    <source>
        <dbReference type="ARBA" id="ARBA00022840"/>
    </source>
</evidence>
<dbReference type="InterPro" id="IPR006204">
    <property type="entry name" value="GHMP_kinase_N_dom"/>
</dbReference>
<evidence type="ECO:0000256" key="5">
    <source>
        <dbReference type="ARBA" id="ARBA00022777"/>
    </source>
</evidence>
<dbReference type="Pfam" id="PF00288">
    <property type="entry name" value="GHMP_kinases_N"/>
    <property type="match status" value="1"/>
</dbReference>
<evidence type="ECO:0000256" key="4">
    <source>
        <dbReference type="ARBA" id="ARBA00022741"/>
    </source>
</evidence>
<dbReference type="Gene3D" id="3.30.230.10">
    <property type="match status" value="1"/>
</dbReference>